<keyword evidence="6 9" id="KW-1133">Transmembrane helix</keyword>
<feature type="transmembrane region" description="Helical" evidence="9">
    <location>
        <begin position="327"/>
        <end position="346"/>
    </location>
</feature>
<feature type="domain" description="Glycosyltransferase RgtA/B/C/D-like" evidence="10">
    <location>
        <begin position="88"/>
        <end position="242"/>
    </location>
</feature>
<evidence type="ECO:0000256" key="4">
    <source>
        <dbReference type="ARBA" id="ARBA00022679"/>
    </source>
</evidence>
<feature type="transmembrane region" description="Helical" evidence="9">
    <location>
        <begin position="109"/>
        <end position="130"/>
    </location>
</feature>
<evidence type="ECO:0000313" key="13">
    <source>
        <dbReference type="Proteomes" id="UP000465609"/>
    </source>
</evidence>
<dbReference type="PANTHER" id="PTHR33908">
    <property type="entry name" value="MANNOSYLTRANSFERASE YKCB-RELATED"/>
    <property type="match status" value="1"/>
</dbReference>
<accession>A0ABN5YQV0</accession>
<feature type="transmembrane region" description="Helical" evidence="9">
    <location>
        <begin position="30"/>
        <end position="50"/>
    </location>
</feature>
<feature type="transmembrane region" description="Helical" evidence="9">
    <location>
        <begin position="358"/>
        <end position="376"/>
    </location>
</feature>
<proteinExistence type="predicted"/>
<gene>
    <name evidence="12" type="ORF">MAUB_12280</name>
</gene>
<feature type="transmembrane region" description="Helical" evidence="9">
    <location>
        <begin position="382"/>
        <end position="402"/>
    </location>
</feature>
<dbReference type="Pfam" id="PF13231">
    <property type="entry name" value="PMT_2"/>
    <property type="match status" value="1"/>
</dbReference>
<dbReference type="RefSeq" id="WP_138231282.1">
    <property type="nucleotide sequence ID" value="NZ_AP022577.1"/>
</dbReference>
<dbReference type="InterPro" id="IPR038731">
    <property type="entry name" value="RgtA/B/C-like"/>
</dbReference>
<evidence type="ECO:0000259" key="10">
    <source>
        <dbReference type="Pfam" id="PF13231"/>
    </source>
</evidence>
<reference evidence="12 13" key="1">
    <citation type="journal article" date="2019" name="Emerg. Microbes Infect.">
        <title>Comprehensive subspecies identification of 175 nontuberculous mycobacteria species based on 7547 genomic profiles.</title>
        <authorList>
            <person name="Matsumoto Y."/>
            <person name="Kinjo T."/>
            <person name="Motooka D."/>
            <person name="Nabeya D."/>
            <person name="Jung N."/>
            <person name="Uechi K."/>
            <person name="Horii T."/>
            <person name="Iida T."/>
            <person name="Fujita J."/>
            <person name="Nakamura S."/>
        </authorList>
    </citation>
    <scope>NUCLEOTIDE SEQUENCE [LARGE SCALE GENOMIC DNA]</scope>
    <source>
        <strain evidence="12 13">JCM 15296</strain>
    </source>
</reference>
<keyword evidence="4" id="KW-0808">Transferase</keyword>
<feature type="transmembrane region" description="Helical" evidence="9">
    <location>
        <begin position="232"/>
        <end position="253"/>
    </location>
</feature>
<dbReference type="EMBL" id="AP022577">
    <property type="protein sequence ID" value="BBX83355.1"/>
    <property type="molecule type" value="Genomic_DNA"/>
</dbReference>
<evidence type="ECO:0000256" key="3">
    <source>
        <dbReference type="ARBA" id="ARBA00022676"/>
    </source>
</evidence>
<keyword evidence="3" id="KW-0328">Glycosyltransferase</keyword>
<feature type="transmembrane region" description="Helical" evidence="9">
    <location>
        <begin position="136"/>
        <end position="156"/>
    </location>
</feature>
<feature type="region of interest" description="Disordered" evidence="8">
    <location>
        <begin position="1"/>
        <end position="24"/>
    </location>
</feature>
<evidence type="ECO:0000256" key="6">
    <source>
        <dbReference type="ARBA" id="ARBA00022989"/>
    </source>
</evidence>
<feature type="transmembrane region" description="Helical" evidence="9">
    <location>
        <begin position="465"/>
        <end position="484"/>
    </location>
</feature>
<dbReference type="InterPro" id="IPR050297">
    <property type="entry name" value="LipidA_mod_glycosyltrf_83"/>
</dbReference>
<dbReference type="PANTHER" id="PTHR33908:SF3">
    <property type="entry name" value="UNDECAPRENYL PHOSPHATE-ALPHA-4-AMINO-4-DEOXY-L-ARABINOSE ARABINOSYL TRANSFERASE"/>
    <property type="match status" value="1"/>
</dbReference>
<keyword evidence="2" id="KW-1003">Cell membrane</keyword>
<name>A0ABN5YQV0_9MYCO</name>
<keyword evidence="7 9" id="KW-0472">Membrane</keyword>
<comment type="subcellular location">
    <subcellularLocation>
        <location evidence="1">Cell membrane</location>
        <topology evidence="1">Multi-pass membrane protein</topology>
    </subcellularLocation>
</comment>
<feature type="domain" description="Putative mannosyltransferase YkcA/B-like C-terminal" evidence="11">
    <location>
        <begin position="524"/>
        <end position="626"/>
    </location>
</feature>
<feature type="transmembrane region" description="Helical" evidence="9">
    <location>
        <begin position="163"/>
        <end position="181"/>
    </location>
</feature>
<evidence type="ECO:0000259" key="11">
    <source>
        <dbReference type="Pfam" id="PF24878"/>
    </source>
</evidence>
<evidence type="ECO:0000256" key="7">
    <source>
        <dbReference type="ARBA" id="ARBA00023136"/>
    </source>
</evidence>
<evidence type="ECO:0000256" key="9">
    <source>
        <dbReference type="SAM" id="Phobius"/>
    </source>
</evidence>
<feature type="transmembrane region" description="Helical" evidence="9">
    <location>
        <begin position="439"/>
        <end position="458"/>
    </location>
</feature>
<feature type="transmembrane region" description="Helical" evidence="9">
    <location>
        <begin position="187"/>
        <end position="220"/>
    </location>
</feature>
<dbReference type="Pfam" id="PF24878">
    <property type="entry name" value="YkcB_C"/>
    <property type="match status" value="1"/>
</dbReference>
<evidence type="ECO:0000256" key="8">
    <source>
        <dbReference type="SAM" id="MobiDB-lite"/>
    </source>
</evidence>
<dbReference type="Proteomes" id="UP000465609">
    <property type="component" value="Chromosome"/>
</dbReference>
<sequence>MLQNLTAPHARQPDAESAPCASQPAADPRWARPALAVLLVATAAFWTVTLGRMGWANAFYAAAVQAGTQSWKAVLFGSSDAANSITVDKPPASLWPMELSARIFGVNTWSILVPQVVIGVASVGLLYMIVRRQFGPVAGLITGGTLALTPVATLMFRYDNPDALLVLLMIGAVGALMRAVEDGRTRWLVLCGALIGFGFLTKQLQVMLVVPGLALTFVAAGPSRLRTRMLQLVAALLSMVVAGGWWVALVELIPAADRPYIGGSTDNSFLNLTFGYNGMSRLSGSHGGFPEPPPGLSTPPGGKHGGFPFGSDPSILRLFTGESGTQISWLLPAALIFLVAGIILCGKAARTDPRRAQYLVWGGWLLGTGGVFSFMSGLYHDYYTMALSPAVAALVGIGATQLWHRRSTIWASLTLATTAAITTGWSWVLLNRTPDFVPWLRWAVLAVGIAAAVLLVLDRLRGARFGSWAAALALVAALAGPLAYCVQTVATSHNGGVVTAGPQVAGAHPPGPLPGFDKAPSAHLAQLLRADAGEYTWAAATIGSNEAANYQLASGEPVMPIGGFIGSDPSPTLAQFQKYVADGQIHYFIVSRGPGGPGMPDAPGRQGKADKTVTEGAKISDWVKQNFIADTADGATYYDLTSPQHHGA</sequence>
<evidence type="ECO:0000256" key="5">
    <source>
        <dbReference type="ARBA" id="ARBA00022692"/>
    </source>
</evidence>
<organism evidence="12 13">
    <name type="scientific">Mycolicibacterium aubagnense</name>
    <dbReference type="NCBI Taxonomy" id="319707"/>
    <lineage>
        <taxon>Bacteria</taxon>
        <taxon>Bacillati</taxon>
        <taxon>Actinomycetota</taxon>
        <taxon>Actinomycetes</taxon>
        <taxon>Mycobacteriales</taxon>
        <taxon>Mycobacteriaceae</taxon>
        <taxon>Mycolicibacterium</taxon>
    </lineage>
</organism>
<evidence type="ECO:0000256" key="1">
    <source>
        <dbReference type="ARBA" id="ARBA00004651"/>
    </source>
</evidence>
<evidence type="ECO:0000256" key="2">
    <source>
        <dbReference type="ARBA" id="ARBA00022475"/>
    </source>
</evidence>
<protein>
    <submittedName>
        <fullName evidence="12">Glycosyltransferase</fullName>
    </submittedName>
</protein>
<evidence type="ECO:0000313" key="12">
    <source>
        <dbReference type="EMBL" id="BBX83355.1"/>
    </source>
</evidence>
<feature type="transmembrane region" description="Helical" evidence="9">
    <location>
        <begin position="409"/>
        <end position="427"/>
    </location>
</feature>
<keyword evidence="13" id="KW-1185">Reference proteome</keyword>
<dbReference type="InterPro" id="IPR056785">
    <property type="entry name" value="YkcA/B-like_C"/>
</dbReference>
<keyword evidence="5 9" id="KW-0812">Transmembrane</keyword>